<dbReference type="InterPro" id="IPR003141">
    <property type="entry name" value="Pol/His_phosphatase_N"/>
</dbReference>
<dbReference type="Pfam" id="PF07733">
    <property type="entry name" value="DNA_pol3_alpha"/>
    <property type="match status" value="1"/>
</dbReference>
<evidence type="ECO:0000256" key="5">
    <source>
        <dbReference type="ARBA" id="ARBA00022705"/>
    </source>
</evidence>
<reference evidence="11 12" key="1">
    <citation type="submission" date="2024-09" db="EMBL/GenBank/DDBJ databases">
        <authorList>
            <person name="Sun Q."/>
            <person name="Mori K."/>
        </authorList>
    </citation>
    <scope>NUCLEOTIDE SEQUENCE [LARGE SCALE GENOMIC DNA]</scope>
    <source>
        <strain evidence="11 12">JCM 1334</strain>
    </source>
</reference>
<evidence type="ECO:0000256" key="3">
    <source>
        <dbReference type="ARBA" id="ARBA00022679"/>
    </source>
</evidence>
<dbReference type="InterPro" id="IPR011708">
    <property type="entry name" value="DNA_pol3_alpha_NTPase_dom"/>
</dbReference>
<evidence type="ECO:0000256" key="7">
    <source>
        <dbReference type="ARBA" id="ARBA00022932"/>
    </source>
</evidence>
<evidence type="ECO:0000313" key="12">
    <source>
        <dbReference type="Proteomes" id="UP001589702"/>
    </source>
</evidence>
<evidence type="ECO:0000256" key="2">
    <source>
        <dbReference type="ARBA" id="ARBA00022490"/>
    </source>
</evidence>
<comment type="catalytic activity">
    <reaction evidence="9">
        <text>DNA(n) + a 2'-deoxyribonucleoside 5'-triphosphate = DNA(n+1) + diphosphate</text>
        <dbReference type="Rhea" id="RHEA:22508"/>
        <dbReference type="Rhea" id="RHEA-COMP:17339"/>
        <dbReference type="Rhea" id="RHEA-COMP:17340"/>
        <dbReference type="ChEBI" id="CHEBI:33019"/>
        <dbReference type="ChEBI" id="CHEBI:61560"/>
        <dbReference type="ChEBI" id="CHEBI:173112"/>
        <dbReference type="EC" id="2.7.7.7"/>
    </reaction>
</comment>
<evidence type="ECO:0000259" key="10">
    <source>
        <dbReference type="SMART" id="SM00481"/>
    </source>
</evidence>
<dbReference type="Proteomes" id="UP001589702">
    <property type="component" value="Unassembled WGS sequence"/>
</dbReference>
<gene>
    <name evidence="11" type="ORF">ACFFP1_06815</name>
</gene>
<evidence type="ECO:0000256" key="1">
    <source>
        <dbReference type="ARBA" id="ARBA00012417"/>
    </source>
</evidence>
<dbReference type="RefSeq" id="WP_234748627.1">
    <property type="nucleotide sequence ID" value="NZ_BAAAWN010000001.1"/>
</dbReference>
<dbReference type="EC" id="2.7.7.7" evidence="1"/>
<dbReference type="InterPro" id="IPR029460">
    <property type="entry name" value="DNAPol_HHH"/>
</dbReference>
<keyword evidence="5" id="KW-0235">DNA replication</keyword>
<keyword evidence="8" id="KW-0234">DNA repair</keyword>
<dbReference type="Pfam" id="PF14579">
    <property type="entry name" value="HHH_6"/>
    <property type="match status" value="1"/>
</dbReference>
<feature type="domain" description="Polymerase/histidinol phosphatase N-terminal" evidence="10">
    <location>
        <begin position="4"/>
        <end position="71"/>
    </location>
</feature>
<evidence type="ECO:0000256" key="8">
    <source>
        <dbReference type="ARBA" id="ARBA00023204"/>
    </source>
</evidence>
<keyword evidence="3 11" id="KW-0808">Transferase</keyword>
<protein>
    <recommendedName>
        <fullName evidence="1">DNA-directed DNA polymerase</fullName>
        <ecNumber evidence="1">2.7.7.7</ecNumber>
    </recommendedName>
</protein>
<evidence type="ECO:0000256" key="9">
    <source>
        <dbReference type="ARBA" id="ARBA00049244"/>
    </source>
</evidence>
<dbReference type="InterPro" id="IPR016195">
    <property type="entry name" value="Pol/histidinol_Pase-like"/>
</dbReference>
<dbReference type="Gene3D" id="1.10.10.1600">
    <property type="entry name" value="Bacterial DNA polymerase III alpha subunit, thumb domain"/>
    <property type="match status" value="1"/>
</dbReference>
<dbReference type="CDD" id="cd04485">
    <property type="entry name" value="DnaE_OBF"/>
    <property type="match status" value="1"/>
</dbReference>
<dbReference type="PANTHER" id="PTHR32294:SF4">
    <property type="entry name" value="ERROR-PRONE DNA POLYMERASE"/>
    <property type="match status" value="1"/>
</dbReference>
<dbReference type="Gene3D" id="3.20.20.140">
    <property type="entry name" value="Metal-dependent hydrolases"/>
    <property type="match status" value="1"/>
</dbReference>
<organism evidence="11 12">
    <name type="scientific">Arthrobacter ramosus</name>
    <dbReference type="NCBI Taxonomy" id="1672"/>
    <lineage>
        <taxon>Bacteria</taxon>
        <taxon>Bacillati</taxon>
        <taxon>Actinomycetota</taxon>
        <taxon>Actinomycetes</taxon>
        <taxon>Micrococcales</taxon>
        <taxon>Micrococcaceae</taxon>
        <taxon>Arthrobacter</taxon>
    </lineage>
</organism>
<keyword evidence="6" id="KW-0227">DNA damage</keyword>
<dbReference type="InterPro" id="IPR004805">
    <property type="entry name" value="DnaE2/DnaE/PolC"/>
</dbReference>
<keyword evidence="12" id="KW-1185">Reference proteome</keyword>
<dbReference type="Gene3D" id="1.10.150.870">
    <property type="match status" value="1"/>
</dbReference>
<accession>A0ABV5XWT5</accession>
<keyword evidence="2" id="KW-0963">Cytoplasm</keyword>
<dbReference type="NCBIfam" id="TIGR00594">
    <property type="entry name" value="polc"/>
    <property type="match status" value="1"/>
</dbReference>
<keyword evidence="7" id="KW-0239">DNA-directed DNA polymerase</keyword>
<dbReference type="EMBL" id="JBHMBC010000007">
    <property type="protein sequence ID" value="MFB9819210.1"/>
    <property type="molecule type" value="Genomic_DNA"/>
</dbReference>
<dbReference type="InterPro" id="IPR004013">
    <property type="entry name" value="PHP_dom"/>
</dbReference>
<name>A0ABV5XWT5_ARTRM</name>
<sequence>MMFTHLHVASAFSAHYGVDWPDTLAAAAKAGGADALAVTDRDGLYGIPKHIGACVAAGIDPILGVELAVLDADGSVGGRVVVLAHGHNQGAGYGALCRLVSAAHARKTVAVTRAEIAAHLLTDAKPVGTVMLGPLSDVGLKVGSRGDGMALIEQWLGHLPTEALRVEVVSHLSAPGLPFSHTHATRMLRLAGRAQVKAVLTNAVRYVLPDGAITADILDAARALRRLDETGVQPTAQAWLKPGSMMSALAAEIAAVGQAGAAAAKTLLSETEALADRCRIDPVSDAGWGVPVMPEASIIGITGDPLAVLWERAREGVNTLYTGSGHAGLEVVESRLRLEMDTIADLGFASYFLTVAEVARLIRDMGIRSAARGSGAGSLVNYALGISFVDPIRHDLLFERFLSAERRTLPDVDIDVESARRHDIYHEIFARFGPERVTLMSMQSGYRARGAARDAGMVLGMDPEDIDGIAKNLWRFSASHFREAMAEKPELRDLAERVEGSRQLDLLVDITERLDRLPRHISMHPCGVILSDTSLLDRTPVQPSGMGLPMSQYDKHDMDPMGMIKLDVLGVRMQSAMAYAVAEIKRTTGESVDLEAVPLDDEPTFELIRSTHTLGCFQIESPGQRELVGKLQPAVFDDLITDISLFRPGPMQADMVKPFLNRRGGWETVEQLHPDLEPFLRNTYGIVVFHEQLMRIIDTFTGCGLAYADVLRRFLSDEDRLPGVEKFFHEKALERGYTPEVIDKVWGVVKGFGSFGFCRAHGAAFAKPTFQSAWLKTHYPVQFMAGLWTHDPGMYPKRLLVAEARRLGIPILPLDVNRSTDEYVTEPTPDGRLGIRMSLADVKGIQAREIHRIVTEGPFDSMTDLKERARLRASTVQSLALVGALDTLYTGQSKRTRPAIAARNQATRTAKRLQVIPGQLALPLPAIDAPTIQATMPELTDLEITREELDILALDVTHHLVDSYQSLLDRLGVTKAKDLLDLRNGSKVLVAGIRVATQTPPMRGGKRVVFISIDDGTGCVDATFFSDAQEKVDPPILFSTNLLLIEGTTRRTGPRGMSLQASNAWDLSTLSLPRPASAEPWNDLAILSGHPDLRTTPA</sequence>
<evidence type="ECO:0000256" key="4">
    <source>
        <dbReference type="ARBA" id="ARBA00022695"/>
    </source>
</evidence>
<evidence type="ECO:0000313" key="11">
    <source>
        <dbReference type="EMBL" id="MFB9819210.1"/>
    </source>
</evidence>
<dbReference type="CDD" id="cd07431">
    <property type="entry name" value="PHP_PolIIIA"/>
    <property type="match status" value="1"/>
</dbReference>
<dbReference type="SMART" id="SM00481">
    <property type="entry name" value="POLIIIAc"/>
    <property type="match status" value="1"/>
</dbReference>
<dbReference type="Pfam" id="PF17657">
    <property type="entry name" value="DNA_pol3_finger"/>
    <property type="match status" value="1"/>
</dbReference>
<dbReference type="PANTHER" id="PTHR32294">
    <property type="entry name" value="DNA POLYMERASE III SUBUNIT ALPHA"/>
    <property type="match status" value="1"/>
</dbReference>
<proteinExistence type="predicted"/>
<dbReference type="InterPro" id="IPR041931">
    <property type="entry name" value="DNA_pol3_alpha_thumb_dom"/>
</dbReference>
<dbReference type="Pfam" id="PF02811">
    <property type="entry name" value="PHP"/>
    <property type="match status" value="1"/>
</dbReference>
<dbReference type="SUPFAM" id="SSF89550">
    <property type="entry name" value="PHP domain-like"/>
    <property type="match status" value="1"/>
</dbReference>
<keyword evidence="4 11" id="KW-0548">Nucleotidyltransferase</keyword>
<evidence type="ECO:0000256" key="6">
    <source>
        <dbReference type="ARBA" id="ARBA00022763"/>
    </source>
</evidence>
<dbReference type="InterPro" id="IPR040982">
    <property type="entry name" value="DNA_pol3_finger"/>
</dbReference>
<comment type="caution">
    <text evidence="11">The sequence shown here is derived from an EMBL/GenBank/DDBJ whole genome shotgun (WGS) entry which is preliminary data.</text>
</comment>
<dbReference type="GO" id="GO:0003887">
    <property type="term" value="F:DNA-directed DNA polymerase activity"/>
    <property type="evidence" value="ECO:0007669"/>
    <property type="project" value="UniProtKB-EC"/>
</dbReference>